<evidence type="ECO:0000313" key="2">
    <source>
        <dbReference type="EMBL" id="MCT2558663.1"/>
    </source>
</evidence>
<dbReference type="RefSeq" id="WP_259961538.1">
    <property type="nucleotide sequence ID" value="NZ_JAOAMV010000003.1"/>
</dbReference>
<reference evidence="2" key="1">
    <citation type="submission" date="2022-09" db="EMBL/GenBank/DDBJ databases">
        <title>The genome sequence of Tsuneonella sp. YG55.</title>
        <authorList>
            <person name="Liu Y."/>
        </authorList>
    </citation>
    <scope>NUCLEOTIDE SEQUENCE</scope>
    <source>
        <strain evidence="2">YG55</strain>
    </source>
</reference>
<comment type="caution">
    <text evidence="2">The sequence shown here is derived from an EMBL/GenBank/DDBJ whole genome shotgun (WGS) entry which is preliminary data.</text>
</comment>
<protein>
    <submittedName>
        <fullName evidence="2">Pilus assembly protein</fullName>
    </submittedName>
</protein>
<sequence>MRRALGQALACTRGTAVIETALIAPVLAVMAVGTFEAGTMVQKQQELQSAASEAEAIILAAAAGSGVDSTKLKEMLATSTGLPRDNITLAAKFRCNNSDGFVNSASSCGSGQRAYQFVQATFKAQYTPTWTKFGLGSAFTYTVTRTIQVG</sequence>
<proteinExistence type="predicted"/>
<dbReference type="EMBL" id="JAOAMV010000003">
    <property type="protein sequence ID" value="MCT2558663.1"/>
    <property type="molecule type" value="Genomic_DNA"/>
</dbReference>
<dbReference type="InterPro" id="IPR012495">
    <property type="entry name" value="TadE-like_dom"/>
</dbReference>
<evidence type="ECO:0000313" key="3">
    <source>
        <dbReference type="Proteomes" id="UP001142648"/>
    </source>
</evidence>
<dbReference type="AlphaFoldDB" id="A0A9X3AL22"/>
<evidence type="ECO:0000259" key="1">
    <source>
        <dbReference type="Pfam" id="PF07811"/>
    </source>
</evidence>
<organism evidence="2 3">
    <name type="scientific">Tsuneonella litorea</name>
    <dbReference type="NCBI Taxonomy" id="2976475"/>
    <lineage>
        <taxon>Bacteria</taxon>
        <taxon>Pseudomonadati</taxon>
        <taxon>Pseudomonadota</taxon>
        <taxon>Alphaproteobacteria</taxon>
        <taxon>Sphingomonadales</taxon>
        <taxon>Erythrobacteraceae</taxon>
        <taxon>Tsuneonella</taxon>
    </lineage>
</organism>
<keyword evidence="3" id="KW-1185">Reference proteome</keyword>
<name>A0A9X3AL22_9SPHN</name>
<feature type="domain" description="TadE-like" evidence="1">
    <location>
        <begin position="14"/>
        <end position="54"/>
    </location>
</feature>
<accession>A0A9X3AL22</accession>
<dbReference type="Proteomes" id="UP001142648">
    <property type="component" value="Unassembled WGS sequence"/>
</dbReference>
<dbReference type="Pfam" id="PF07811">
    <property type="entry name" value="TadE"/>
    <property type="match status" value="1"/>
</dbReference>
<gene>
    <name evidence="2" type="ORF">N0B51_06690</name>
</gene>